<evidence type="ECO:0000259" key="1">
    <source>
        <dbReference type="Pfam" id="PF06985"/>
    </source>
</evidence>
<dbReference type="InterPro" id="IPR010730">
    <property type="entry name" value="HET"/>
</dbReference>
<accession>A0A8E2EQF9</accession>
<feature type="domain" description="Heterokaryon incompatibility" evidence="1">
    <location>
        <begin position="46"/>
        <end position="193"/>
    </location>
</feature>
<dbReference type="PANTHER" id="PTHR24148">
    <property type="entry name" value="ANKYRIN REPEAT DOMAIN-CONTAINING PROTEIN 39 HOMOLOG-RELATED"/>
    <property type="match status" value="1"/>
</dbReference>
<gene>
    <name evidence="2" type="ORF">AOQ84DRAFT_303620</name>
</gene>
<dbReference type="AlphaFoldDB" id="A0A8E2EQF9"/>
<proteinExistence type="predicted"/>
<name>A0A8E2EQF9_9PEZI</name>
<dbReference type="Proteomes" id="UP000250140">
    <property type="component" value="Unassembled WGS sequence"/>
</dbReference>
<reference evidence="2 3" key="1">
    <citation type="journal article" date="2016" name="Nat. Commun.">
        <title>Ectomycorrhizal ecology is imprinted in the genome of the dominant symbiotic fungus Cenococcum geophilum.</title>
        <authorList>
            <consortium name="DOE Joint Genome Institute"/>
            <person name="Peter M."/>
            <person name="Kohler A."/>
            <person name="Ohm R.A."/>
            <person name="Kuo A."/>
            <person name="Krutzmann J."/>
            <person name="Morin E."/>
            <person name="Arend M."/>
            <person name="Barry K.W."/>
            <person name="Binder M."/>
            <person name="Choi C."/>
            <person name="Clum A."/>
            <person name="Copeland A."/>
            <person name="Grisel N."/>
            <person name="Haridas S."/>
            <person name="Kipfer T."/>
            <person name="LaButti K."/>
            <person name="Lindquist E."/>
            <person name="Lipzen A."/>
            <person name="Maire R."/>
            <person name="Meier B."/>
            <person name="Mihaltcheva S."/>
            <person name="Molinier V."/>
            <person name="Murat C."/>
            <person name="Poggeler S."/>
            <person name="Quandt C.A."/>
            <person name="Sperisen C."/>
            <person name="Tritt A."/>
            <person name="Tisserant E."/>
            <person name="Crous P.W."/>
            <person name="Henrissat B."/>
            <person name="Nehls U."/>
            <person name="Egli S."/>
            <person name="Spatafora J.W."/>
            <person name="Grigoriev I.V."/>
            <person name="Martin F.M."/>
        </authorList>
    </citation>
    <scope>NUCLEOTIDE SEQUENCE [LARGE SCALE GENOMIC DNA]</scope>
    <source>
        <strain evidence="2 3">CBS 207.34</strain>
    </source>
</reference>
<sequence length="196" mass="22280">MVQQYQHVPLQDPRSVRVIRLDPASNRTEPLCCTLEEVSLDASPEYTALSYSWDAQKPSCPIGCRRGTLYITPNCVSALRQLRDEHGVQTLWIDSICIDQTSLEERSSQVALMGEIYKKAKEVIVWLGESDSSTKQAIQCLSDISQIGGEMDVESKERAMRLLFGLEAKSESEDPIGPLFRRSWFHRMWTIQEVTL</sequence>
<feature type="non-terminal residue" evidence="2">
    <location>
        <position position="196"/>
    </location>
</feature>
<dbReference type="OrthoDB" id="2157530at2759"/>
<evidence type="ECO:0000313" key="3">
    <source>
        <dbReference type="Proteomes" id="UP000250140"/>
    </source>
</evidence>
<protein>
    <submittedName>
        <fullName evidence="2">HET-domain-containing protein</fullName>
    </submittedName>
</protein>
<evidence type="ECO:0000313" key="2">
    <source>
        <dbReference type="EMBL" id="OCL03012.1"/>
    </source>
</evidence>
<dbReference type="InterPro" id="IPR052895">
    <property type="entry name" value="HetReg/Transcr_Mod"/>
</dbReference>
<dbReference type="EMBL" id="KV750831">
    <property type="protein sequence ID" value="OCL03012.1"/>
    <property type="molecule type" value="Genomic_DNA"/>
</dbReference>
<organism evidence="2 3">
    <name type="scientific">Glonium stellatum</name>
    <dbReference type="NCBI Taxonomy" id="574774"/>
    <lineage>
        <taxon>Eukaryota</taxon>
        <taxon>Fungi</taxon>
        <taxon>Dikarya</taxon>
        <taxon>Ascomycota</taxon>
        <taxon>Pezizomycotina</taxon>
        <taxon>Dothideomycetes</taxon>
        <taxon>Pleosporomycetidae</taxon>
        <taxon>Gloniales</taxon>
        <taxon>Gloniaceae</taxon>
        <taxon>Glonium</taxon>
    </lineage>
</organism>
<dbReference type="Pfam" id="PF06985">
    <property type="entry name" value="HET"/>
    <property type="match status" value="1"/>
</dbReference>
<dbReference type="PANTHER" id="PTHR24148:SF64">
    <property type="entry name" value="HETEROKARYON INCOMPATIBILITY DOMAIN-CONTAINING PROTEIN"/>
    <property type="match status" value="1"/>
</dbReference>
<keyword evidence="3" id="KW-1185">Reference proteome</keyword>